<gene>
    <name evidence="2" type="ORF">F5X71_19945</name>
</gene>
<dbReference type="EMBL" id="CP046171">
    <property type="protein sequence ID" value="QIS04302.1"/>
    <property type="molecule type" value="Genomic_DNA"/>
</dbReference>
<evidence type="ECO:0000313" key="2">
    <source>
        <dbReference type="EMBL" id="QIS04302.1"/>
    </source>
</evidence>
<organism evidence="2 3">
    <name type="scientific">Nocardia brasiliensis</name>
    <dbReference type="NCBI Taxonomy" id="37326"/>
    <lineage>
        <taxon>Bacteria</taxon>
        <taxon>Bacillati</taxon>
        <taxon>Actinomycetota</taxon>
        <taxon>Actinomycetes</taxon>
        <taxon>Mycobacteriales</taxon>
        <taxon>Nocardiaceae</taxon>
        <taxon>Nocardia</taxon>
    </lineage>
</organism>
<dbReference type="RefSeq" id="WP_167463420.1">
    <property type="nucleotide sequence ID" value="NZ_CP046171.1"/>
</dbReference>
<evidence type="ECO:0000259" key="1">
    <source>
        <dbReference type="Pfam" id="PF03551"/>
    </source>
</evidence>
<feature type="domain" description="Transcription regulator PadR N-terminal" evidence="1">
    <location>
        <begin position="52"/>
        <end position="126"/>
    </location>
</feature>
<proteinExistence type="predicted"/>
<evidence type="ECO:0000313" key="3">
    <source>
        <dbReference type="Proteomes" id="UP000501705"/>
    </source>
</evidence>
<dbReference type="Proteomes" id="UP000501705">
    <property type="component" value="Chromosome"/>
</dbReference>
<sequence length="246" mass="27878">MVTNQRSGLADGLGSKGFRTELRAKPAPELYAFASSVFAPIRKGSMKLEYPLLGLLAARAMSGYDIKRWCQIEGKFVGLDRHASQIYRELNRMQVEGSVVWRTDPRDGGPDAKIYSVTEAGMARLRRWVRSAYLPPRRFQDPEFAFRLRVSMMLGEPGTLDLVQAELAARREQVRLNRNRPYDTETDDDRAEIDAEALDFIARQIRRHGERQIDGWIAWLEELLEKLAARADIAEAGQAGIRKAGN</sequence>
<protein>
    <recommendedName>
        <fullName evidence="1">Transcription regulator PadR N-terminal domain-containing protein</fullName>
    </recommendedName>
</protein>
<dbReference type="PANTHER" id="PTHR43252">
    <property type="entry name" value="TRANSCRIPTIONAL REGULATOR YQJI"/>
    <property type="match status" value="1"/>
</dbReference>
<name>A0A6G9XTM1_NOCBR</name>
<dbReference type="InterPro" id="IPR036390">
    <property type="entry name" value="WH_DNA-bd_sf"/>
</dbReference>
<accession>A0A6G9XTM1</accession>
<dbReference type="AlphaFoldDB" id="A0A6G9XTM1"/>
<dbReference type="InterPro" id="IPR036388">
    <property type="entry name" value="WH-like_DNA-bd_sf"/>
</dbReference>
<dbReference type="PANTHER" id="PTHR43252:SF2">
    <property type="entry name" value="TRANSCRIPTION REGULATOR, PADR-LIKE FAMILY"/>
    <property type="match status" value="1"/>
</dbReference>
<reference evidence="2 3" key="1">
    <citation type="journal article" date="2019" name="ACS Chem. Biol.">
        <title>Identification and Mobilization of a Cryptic Antibiotic Biosynthesis Gene Locus from a Human-Pathogenic Nocardia Isolate.</title>
        <authorList>
            <person name="Herisse M."/>
            <person name="Ishida K."/>
            <person name="Porter J.L."/>
            <person name="Howden B."/>
            <person name="Hertweck C."/>
            <person name="Stinear T.P."/>
            <person name="Pidot S.J."/>
        </authorList>
    </citation>
    <scope>NUCLEOTIDE SEQUENCE [LARGE SCALE GENOMIC DNA]</scope>
    <source>
        <strain evidence="2 3">AUSMDU00024985</strain>
    </source>
</reference>
<dbReference type="Pfam" id="PF03551">
    <property type="entry name" value="PadR"/>
    <property type="match status" value="1"/>
</dbReference>
<dbReference type="InterPro" id="IPR005149">
    <property type="entry name" value="Tscrpt_reg_PadR_N"/>
</dbReference>
<dbReference type="Gene3D" id="1.10.10.10">
    <property type="entry name" value="Winged helix-like DNA-binding domain superfamily/Winged helix DNA-binding domain"/>
    <property type="match status" value="1"/>
</dbReference>
<dbReference type="SUPFAM" id="SSF46785">
    <property type="entry name" value="Winged helix' DNA-binding domain"/>
    <property type="match status" value="1"/>
</dbReference>